<accession>A0A927FU04</accession>
<organism evidence="4 5">
    <name type="scientific">Devosia oryzisoli</name>
    <dbReference type="NCBI Taxonomy" id="2774138"/>
    <lineage>
        <taxon>Bacteria</taxon>
        <taxon>Pseudomonadati</taxon>
        <taxon>Pseudomonadota</taxon>
        <taxon>Alphaproteobacteria</taxon>
        <taxon>Hyphomicrobiales</taxon>
        <taxon>Devosiaceae</taxon>
        <taxon>Devosia</taxon>
    </lineage>
</organism>
<dbReference type="Gene3D" id="1.10.1760.20">
    <property type="match status" value="1"/>
</dbReference>
<gene>
    <name evidence="4" type="ORF">IC608_08120</name>
</gene>
<dbReference type="GO" id="GO:0015225">
    <property type="term" value="F:biotin transmembrane transporter activity"/>
    <property type="evidence" value="ECO:0007669"/>
    <property type="project" value="UniProtKB-UniRule"/>
</dbReference>
<keyword evidence="2 3" id="KW-0472">Membrane</keyword>
<keyword evidence="3" id="KW-0812">Transmembrane</keyword>
<keyword evidence="2" id="KW-1003">Cell membrane</keyword>
<keyword evidence="5" id="KW-1185">Reference proteome</keyword>
<evidence type="ECO:0000313" key="4">
    <source>
        <dbReference type="EMBL" id="MBD8065437.1"/>
    </source>
</evidence>
<comment type="subcellular location">
    <subcellularLocation>
        <location evidence="2">Cell membrane</location>
        <topology evidence="2">Multi-pass membrane protein</topology>
    </subcellularLocation>
</comment>
<comment type="caution">
    <text evidence="4">The sequence shown here is derived from an EMBL/GenBank/DDBJ whole genome shotgun (WGS) entry which is preliminary data.</text>
</comment>
<keyword evidence="2" id="KW-0813">Transport</keyword>
<sequence length="203" mass="20696">MAVTLTTPNTLLGVFQPKGDAAKLATNLATVVLGTLLITAAAKINVPVWPVPVTLQSFAIAALAAAFGMRIAVATVALYLMEGAFGLPVFAAGGGMAYLAGPTGGFLLGFLAQAGIIGFAADRGASSRPVVLFGAMLAATAVLYAFGFAWLMSMAGNAAWVDQNNVIASAFAGAVQPFVVWDILKMAFAALTVTGLFGFFAKR</sequence>
<evidence type="ECO:0000256" key="3">
    <source>
        <dbReference type="SAM" id="Phobius"/>
    </source>
</evidence>
<dbReference type="Proteomes" id="UP000654108">
    <property type="component" value="Unassembled WGS sequence"/>
</dbReference>
<proteinExistence type="inferred from homology"/>
<dbReference type="EMBL" id="JACYFU010000002">
    <property type="protein sequence ID" value="MBD8065437.1"/>
    <property type="molecule type" value="Genomic_DNA"/>
</dbReference>
<protein>
    <recommendedName>
        <fullName evidence="2">Biotin transporter</fullName>
    </recommendedName>
</protein>
<feature type="transmembrane region" description="Helical" evidence="3">
    <location>
        <begin position="96"/>
        <end position="119"/>
    </location>
</feature>
<reference evidence="4" key="1">
    <citation type="submission" date="2020-09" db="EMBL/GenBank/DDBJ databases">
        <title>Genome seq and assembly of Devosia sp.</title>
        <authorList>
            <person name="Chhetri G."/>
        </authorList>
    </citation>
    <scope>NUCLEOTIDE SEQUENCE</scope>
    <source>
        <strain evidence="4">PTR5</strain>
    </source>
</reference>
<feature type="transmembrane region" description="Helical" evidence="3">
    <location>
        <begin position="131"/>
        <end position="152"/>
    </location>
</feature>
<evidence type="ECO:0000256" key="1">
    <source>
        <dbReference type="ARBA" id="ARBA00010692"/>
    </source>
</evidence>
<dbReference type="RefSeq" id="WP_191774347.1">
    <property type="nucleotide sequence ID" value="NZ_JACYFU010000002.1"/>
</dbReference>
<name>A0A927FU04_9HYPH</name>
<dbReference type="InterPro" id="IPR003784">
    <property type="entry name" value="BioY"/>
</dbReference>
<feature type="transmembrane region" description="Helical" evidence="3">
    <location>
        <begin position="58"/>
        <end position="81"/>
    </location>
</feature>
<comment type="similarity">
    <text evidence="1 2">Belongs to the BioY family.</text>
</comment>
<dbReference type="AlphaFoldDB" id="A0A927FU04"/>
<dbReference type="Pfam" id="PF02632">
    <property type="entry name" value="BioY"/>
    <property type="match status" value="1"/>
</dbReference>
<dbReference type="PANTHER" id="PTHR34295">
    <property type="entry name" value="BIOTIN TRANSPORTER BIOY"/>
    <property type="match status" value="1"/>
</dbReference>
<dbReference type="GO" id="GO:0005886">
    <property type="term" value="C:plasma membrane"/>
    <property type="evidence" value="ECO:0007669"/>
    <property type="project" value="UniProtKB-SubCell"/>
</dbReference>
<feature type="transmembrane region" description="Helical" evidence="3">
    <location>
        <begin position="24"/>
        <end position="46"/>
    </location>
</feature>
<dbReference type="PANTHER" id="PTHR34295:SF1">
    <property type="entry name" value="BIOTIN TRANSPORTER BIOY"/>
    <property type="match status" value="1"/>
</dbReference>
<evidence type="ECO:0000313" key="5">
    <source>
        <dbReference type="Proteomes" id="UP000654108"/>
    </source>
</evidence>
<feature type="transmembrane region" description="Helical" evidence="3">
    <location>
        <begin position="183"/>
        <end position="201"/>
    </location>
</feature>
<keyword evidence="3" id="KW-1133">Transmembrane helix</keyword>
<dbReference type="PIRSF" id="PIRSF016661">
    <property type="entry name" value="BioY"/>
    <property type="match status" value="1"/>
</dbReference>
<evidence type="ECO:0000256" key="2">
    <source>
        <dbReference type="PIRNR" id="PIRNR016661"/>
    </source>
</evidence>